<feature type="transmembrane region" description="Helical" evidence="1">
    <location>
        <begin position="276"/>
        <end position="298"/>
    </location>
</feature>
<dbReference type="InterPro" id="IPR029044">
    <property type="entry name" value="Nucleotide-diphossugar_trans"/>
</dbReference>
<sequence>MLRWRAVSVRHVRWSSPVTQGLFLCTLSFCVVLPLCCHRLMFSYYFLRFMHLDSMSEAALLDSYEKGQEALHFWQEMTSLKTSALTATSAPKIPELLVTVVTARRREGQDYHYLLQVMRRLLSLLGDCGGRPCAEVLVCDVETAPSLNEDATLLEKQFLVVKRSGEEQSKKRGRLNTFEREKQDYVYCLRKGWELRRPKHVVVLEDDALPKPDFFSVIQDLLSRSFTRNTLYVKLYHPERLQRYWNPEPFRIMEWVGLGLVGASAVLLMFSCRSCLLSFSLSRFLFFTVYIMVAAELVGRHYLLEVRRLSPQLYAVSPATECCTPAMLYPGNASARVADYLDQVACAKGNAKDTVLYKTARSAPGERAHSVEPNLISHIGAYSSVRTNPLRPKLLP</sequence>
<evidence type="ECO:0000313" key="3">
    <source>
        <dbReference type="RefSeq" id="XP_012691459.2"/>
    </source>
</evidence>
<organism evidence="2 3">
    <name type="scientific">Clupea harengus</name>
    <name type="common">Atlantic herring</name>
    <dbReference type="NCBI Taxonomy" id="7950"/>
    <lineage>
        <taxon>Eukaryota</taxon>
        <taxon>Metazoa</taxon>
        <taxon>Chordata</taxon>
        <taxon>Craniata</taxon>
        <taxon>Vertebrata</taxon>
        <taxon>Euteleostomi</taxon>
        <taxon>Actinopterygii</taxon>
        <taxon>Neopterygii</taxon>
        <taxon>Teleostei</taxon>
        <taxon>Clupei</taxon>
        <taxon>Clupeiformes</taxon>
        <taxon>Clupeoidei</taxon>
        <taxon>Clupeidae</taxon>
        <taxon>Clupea</taxon>
    </lineage>
</organism>
<dbReference type="CTD" id="84302"/>
<dbReference type="RefSeq" id="XP_012691459.2">
    <property type="nucleotide sequence ID" value="XM_012836005.3"/>
</dbReference>
<dbReference type="PANTHER" id="PTHR31410:SF1">
    <property type="entry name" value="POST-GPI ATTACHMENT TO PROTEINS FACTOR 4"/>
    <property type="match status" value="1"/>
</dbReference>
<evidence type="ECO:0000256" key="1">
    <source>
        <dbReference type="SAM" id="Phobius"/>
    </source>
</evidence>
<dbReference type="GeneID" id="105907641"/>
<dbReference type="KEGG" id="char:105907641"/>
<dbReference type="Proteomes" id="UP000515152">
    <property type="component" value="Chromosome 26"/>
</dbReference>
<keyword evidence="1" id="KW-0472">Membrane</keyword>
<name>A0A6P3W766_CLUHA</name>
<protein>
    <submittedName>
        <fullName evidence="3">Transmembrane protein 246</fullName>
    </submittedName>
</protein>
<keyword evidence="1" id="KW-1133">Transmembrane helix</keyword>
<accession>A0A6P3W766</accession>
<feature type="transmembrane region" description="Helical" evidence="1">
    <location>
        <begin position="20"/>
        <end position="47"/>
    </location>
</feature>
<dbReference type="Gene3D" id="3.90.550.10">
    <property type="entry name" value="Spore Coat Polysaccharide Biosynthesis Protein SpsA, Chain A"/>
    <property type="match status" value="1"/>
</dbReference>
<dbReference type="GO" id="GO:0006506">
    <property type="term" value="P:GPI anchor biosynthetic process"/>
    <property type="evidence" value="ECO:0007669"/>
    <property type="project" value="InterPro"/>
</dbReference>
<gene>
    <name evidence="3" type="primary">pgap4</name>
</gene>
<evidence type="ECO:0000313" key="2">
    <source>
        <dbReference type="Proteomes" id="UP000515152"/>
    </source>
</evidence>
<keyword evidence="1 3" id="KW-0812">Transmembrane</keyword>
<dbReference type="OrthoDB" id="2016523at2759"/>
<feature type="transmembrane region" description="Helical" evidence="1">
    <location>
        <begin position="252"/>
        <end position="270"/>
    </location>
</feature>
<keyword evidence="2" id="KW-1185">Reference proteome</keyword>
<dbReference type="InterPro" id="IPR029675">
    <property type="entry name" value="PGAP4"/>
</dbReference>
<reference evidence="3" key="1">
    <citation type="submission" date="2025-08" db="UniProtKB">
        <authorList>
            <consortium name="RefSeq"/>
        </authorList>
    </citation>
    <scope>IDENTIFICATION</scope>
</reference>
<proteinExistence type="predicted"/>
<dbReference type="GO" id="GO:0000139">
    <property type="term" value="C:Golgi membrane"/>
    <property type="evidence" value="ECO:0007669"/>
    <property type="project" value="InterPro"/>
</dbReference>
<dbReference type="PANTHER" id="PTHR31410">
    <property type="entry name" value="TRANSMEMBRANE PROTEIN 246"/>
    <property type="match status" value="1"/>
</dbReference>
<dbReference type="GO" id="GO:0016757">
    <property type="term" value="F:glycosyltransferase activity"/>
    <property type="evidence" value="ECO:0007669"/>
    <property type="project" value="InterPro"/>
</dbReference>
<dbReference type="AlphaFoldDB" id="A0A6P3W766"/>
<dbReference type="CDD" id="cd22190">
    <property type="entry name" value="PGAP4"/>
    <property type="match status" value="1"/>
</dbReference>